<dbReference type="AlphaFoldDB" id="A0A1L5PN44"/>
<name>A0A1L5PN44_PSEPU</name>
<sequence length="422" mass="47898">MSEYVYHPEFSFLARCWWQLGDELLHPDQWDASTARLAPMWLHYGGAGFHNDHWYRYLRAEPEGTGPLRLEPWSYTLPSHVYGELFWFGAYVSGTDRTGATLRYEMRPYDRNWKPLKRIVYSKPGALSGFAGYAGVKDQTEAAAGRQHLVDPQHLWNLSGINHNDIKRGARLCNVVLVDAAGQRARRIANREAWLINTLTGEPGLMALEVLDYAHEARDVAWGTGLQRAGSSHVFKAEHSFIASLCWRLDEAPAGPAGSPDGVQGLVAARFDEGWEWNPRARLSVEQTDSLGTRWRDDETRPACERFWFAAYLDNGVYAYEIWPLDERGRRLKFTLRKQKGWTMSLAQRWQSVRAQADFLWHLDGLDPAVLQVGATVANVKLRHSSGRVVKLADRSERRLGTEALGEEGSLTVQVLETSARF</sequence>
<organism evidence="1 2">
    <name type="scientific">Pseudomonas putida</name>
    <name type="common">Arthrobacter siderocapsulatus</name>
    <dbReference type="NCBI Taxonomy" id="303"/>
    <lineage>
        <taxon>Bacteria</taxon>
        <taxon>Pseudomonadati</taxon>
        <taxon>Pseudomonadota</taxon>
        <taxon>Gammaproteobacteria</taxon>
        <taxon>Pseudomonadales</taxon>
        <taxon>Pseudomonadaceae</taxon>
        <taxon>Pseudomonas</taxon>
    </lineage>
</organism>
<reference evidence="1 2" key="1">
    <citation type="submission" date="2016-12" db="EMBL/GenBank/DDBJ databases">
        <title>Draft Genome Sequence of Mercury Resistant Pseudomonas DRA525.</title>
        <authorList>
            <person name="Drace K.M."/>
        </authorList>
    </citation>
    <scope>NUCLEOTIDE SEQUENCE [LARGE SCALE GENOMIC DNA]</scope>
    <source>
        <strain evidence="1 2">DRA525</strain>
    </source>
</reference>
<proteinExistence type="predicted"/>
<gene>
    <name evidence="1" type="ORF">BL240_09120</name>
</gene>
<evidence type="ECO:0000313" key="2">
    <source>
        <dbReference type="Proteomes" id="UP000185146"/>
    </source>
</evidence>
<dbReference type="Proteomes" id="UP000185146">
    <property type="component" value="Chromosome"/>
</dbReference>
<protein>
    <submittedName>
        <fullName evidence="1">Uncharacterized protein</fullName>
    </submittedName>
</protein>
<dbReference type="EMBL" id="CP018743">
    <property type="protein sequence ID" value="APO81598.1"/>
    <property type="molecule type" value="Genomic_DNA"/>
</dbReference>
<dbReference type="RefSeq" id="WP_075044549.1">
    <property type="nucleotide sequence ID" value="NZ_CP018743.1"/>
</dbReference>
<accession>A0A1L5PN44</accession>
<evidence type="ECO:0000313" key="1">
    <source>
        <dbReference type="EMBL" id="APO81598.1"/>
    </source>
</evidence>